<dbReference type="OrthoDB" id="10037631at2759"/>
<feature type="compositionally biased region" description="Polar residues" evidence="7">
    <location>
        <begin position="545"/>
        <end position="565"/>
    </location>
</feature>
<feature type="compositionally biased region" description="Basic and acidic residues" evidence="7">
    <location>
        <begin position="570"/>
        <end position="587"/>
    </location>
</feature>
<accession>R7VJ19</accession>
<reference evidence="9 11" key="2">
    <citation type="journal article" date="2013" name="Nature">
        <title>Insights into bilaterian evolution from three spiralian genomes.</title>
        <authorList>
            <person name="Simakov O."/>
            <person name="Marletaz F."/>
            <person name="Cho S.J."/>
            <person name="Edsinger-Gonzales E."/>
            <person name="Havlak P."/>
            <person name="Hellsten U."/>
            <person name="Kuo D.H."/>
            <person name="Larsson T."/>
            <person name="Lv J."/>
            <person name="Arendt D."/>
            <person name="Savage R."/>
            <person name="Osoegawa K."/>
            <person name="de Jong P."/>
            <person name="Grimwood J."/>
            <person name="Chapman J.A."/>
            <person name="Shapiro H."/>
            <person name="Aerts A."/>
            <person name="Otillar R.P."/>
            <person name="Terry A.Y."/>
            <person name="Boore J.L."/>
            <person name="Grigoriev I.V."/>
            <person name="Lindberg D.R."/>
            <person name="Seaver E.C."/>
            <person name="Weisblat D.A."/>
            <person name="Putnam N.H."/>
            <person name="Rokhsar D.S."/>
        </authorList>
    </citation>
    <scope>NUCLEOTIDE SEQUENCE</scope>
    <source>
        <strain evidence="9 11">I ESC-2004</strain>
    </source>
</reference>
<evidence type="ECO:0000256" key="4">
    <source>
        <dbReference type="ARBA" id="ARBA00022989"/>
    </source>
</evidence>
<proteinExistence type="inferred from homology"/>
<comment type="similarity">
    <text evidence="2 6">Belongs to the pecanex family.</text>
</comment>
<feature type="region of interest" description="Disordered" evidence="7">
    <location>
        <begin position="132"/>
        <end position="496"/>
    </location>
</feature>
<feature type="transmembrane region" description="Helical" evidence="6">
    <location>
        <begin position="1007"/>
        <end position="1027"/>
    </location>
</feature>
<feature type="region of interest" description="Disordered" evidence="7">
    <location>
        <begin position="879"/>
        <end position="900"/>
    </location>
</feature>
<evidence type="ECO:0000313" key="10">
    <source>
        <dbReference type="EnsemblMetazoa" id="CapteP221096"/>
    </source>
</evidence>
<protein>
    <recommendedName>
        <fullName evidence="6">Pecanex-like protein</fullName>
    </recommendedName>
</protein>
<evidence type="ECO:0000259" key="8">
    <source>
        <dbReference type="Pfam" id="PF05041"/>
    </source>
</evidence>
<dbReference type="EnsemblMetazoa" id="CapteT221096">
    <property type="protein sequence ID" value="CapteP221096"/>
    <property type="gene ID" value="CapteG221096"/>
</dbReference>
<feature type="compositionally biased region" description="Polar residues" evidence="7">
    <location>
        <begin position="590"/>
        <end position="614"/>
    </location>
</feature>
<keyword evidence="5 6" id="KW-0472">Membrane</keyword>
<evidence type="ECO:0000256" key="2">
    <source>
        <dbReference type="ARBA" id="ARBA00010170"/>
    </source>
</evidence>
<feature type="compositionally biased region" description="Low complexity" evidence="7">
    <location>
        <begin position="465"/>
        <end position="480"/>
    </location>
</feature>
<feature type="transmembrane region" description="Helical" evidence="6">
    <location>
        <begin position="1183"/>
        <end position="1203"/>
    </location>
</feature>
<feature type="transmembrane region" description="Helical" evidence="6">
    <location>
        <begin position="1156"/>
        <end position="1177"/>
    </location>
</feature>
<feature type="domain" description="Pecanex C-terminal" evidence="8">
    <location>
        <begin position="1651"/>
        <end position="1876"/>
    </location>
</feature>
<comment type="subcellular location">
    <subcellularLocation>
        <location evidence="1 6">Membrane</location>
        <topology evidence="1 6">Multi-pass membrane protein</topology>
    </subcellularLocation>
</comment>
<feature type="compositionally biased region" description="Basic and acidic residues" evidence="7">
    <location>
        <begin position="726"/>
        <end position="743"/>
    </location>
</feature>
<dbReference type="EMBL" id="AMQN01004309">
    <property type="status" value="NOT_ANNOTATED_CDS"/>
    <property type="molecule type" value="Genomic_DNA"/>
</dbReference>
<evidence type="ECO:0000256" key="3">
    <source>
        <dbReference type="ARBA" id="ARBA00022692"/>
    </source>
</evidence>
<dbReference type="FunCoup" id="R7VJ19">
    <property type="interactions" value="948"/>
</dbReference>
<feature type="compositionally biased region" description="Polar residues" evidence="7">
    <location>
        <begin position="487"/>
        <end position="496"/>
    </location>
</feature>
<sequence>MVTWGVYCVLCGVLFMVIKVVNFRLHVMYDTSEMIEEEAPPSNTSSAADKTDEPSKTTDSILSKTAGPPASGEEAQCFRSHPLFIPPDVVSSSRKQTPFCRSKSLQYAYEGPASEFTQLKASETSHGIEMSVLSSSAGSQGNQPSVTPPVQCSSRNSIVEGGGGGGPSAERNGSRRVRTGLIPADSLELYSESRQREKPVSSSSLACLEQRDSSPSHRSDSFKSTRHDLKVDVHRKDSHSSELQGAVGGAPETTPVHSNDSIHEECFQKPKRRSKEALNEVLDLEVRGRVPHRSPGRRMKPRRQGAVRRSRSSVESPSYKQRPPLDPREPEAGAPGGSTPKRTRDRVFSLPEGSIGDIDSLPPEVRFSNTKVHPSTPPPPLDYVPYQGHSRSAAARIRSLSGGSYRLSEDAEVVKSRTRSSSGGKSLDKTRRRKERALDYVKPLENSPSTPTPPPPPPPPPPPLEWSGGSSSSDGLSVPPKQEPPKTDSSLTLTGDESCSVNSVKQLFKLPAFLQHSSDENSMHQPLSEQSSTVGLDWLFPGDTDSASSDECPQRDSGSSSTLTYEDSDDPSKKRSVVETSSDENRRNQPKASSPDRPQTSPNEESSRSMSPDITDTVELSRRLLEILSKSDPRESEEELKKLKEELNARKEQLESVVEKSTPSSSRAQDRETRSRGRGGRRLKPRAKRRASPEEAEGEKAKGEGKGESSRESSASNHNENSALLPERRSSEATPSKDDEELRRRRRRRPNEGSMRSGSLRSEDTAGQEEKEDNKHLATSHNDTTEGAVHFFQDEFGNCLTYTFAEGSTGLAQTVMDSVPEKSPKKFKWESSSESGSMVVVDAPPSASPPPPDLPPNLYDLDLRMGLGRGSNFLTTLLEGGVHRPRGPEENEDSDASSYYATNPSEEKTKHYYKFFALSKNFIKIRFDRLALLALLDRNTVIETVASVVLALGVACLGALLLYQGFFRDFWVFLFCFIMASCQYSLLKSVQPDAASPMHGYNRIIVFSRAFYFCLCAAIMLGLDYGYHEWDNVSFHIYGVPFTTKSSLAFARDLVKSEQFSTCRRHMAKDSRPNSSTHVLFSVYCGVLMPLSYHLSRSSSDPSTLGLLIKKLFTLNKKENKKRNSEEERIGAEEELRDPLPQKLQSALYERLRSDLIVCSASAVLVFAVSVSTAFSSPVLQPVLFDVLVYLCGTLGLLVHYVLPQLRKETPWMCCVHPVMPSHERNQFEVRVAAKVMWFEKLYVWLQFFERSLLLPAVLLCALTTSTHDIIVADKYGIYLSTFIVVVCSLKMFRCAFSDTSRVYLIIVFTTFFFKYDYGSSSESFCVDFFFMAIIFNKTYDLLLKLKFILTYIAPWQITWGSAFHAFAQPFSVPHSAMLFLQAAISAFFSTPLNPFLGSAIFITSYVRPIKFWERDYNTKRVDHSNTRLSSQIDRNPGADDNNLNSIFYEHLTRSLQHSLCGDLAMGRWGHVTQGDCYIMASDYLNALVHIIELGNGLVTFQLRGLEFRGQVPHLLSLNAAFNQRWLAWEVVVTKYVLEGYSISDNSAASMLQVFDLRKVLITYYVKSIIYYTVRSPKLVQWLNDKTIRQELQPTLDKGYVDLDPTFTVLVDEDFDHRLSGVSKSSFCSVYLEWIQYCASRRGQKDEDPVTRDSWLVSLCFGLSLLGRRALNTASHNNSASSVEFFLFGLHALFKGDFRITSSRDEWVFTDMEMLRRVVAPGVRMSLKLHQDHFTSPDDYDDHGTLYDAISTHEETMVISHEADPVWRNAVLSNVPSLLALRHVFDEGVDEYKIIMLNKRYLSFRIIKVNRECVRGLWAGQLQELIYLRNRNPERGSIQNAKQALRNMINSSCDQPIGYPIYVSPLTTSYSGTNAQYNGVIGQEFSLNGVFRGLRNFWRRMRVRCGNSCTSGSSMMDDSACGGGCPPPVPPQNPQMVPPSAATSAQNPADMFSTNRGSLVSTTSSACSKPSSAFASLAGLMGDSSAGSIREQVTQRVQITDVSFVFDSINQNRLIDVQWPNDDWRLKGGRLQWGGWMPEKGMEGPVVHRWLPCHRDPGRRSHVDKTLLLVQIGEKYVVIAEAGVTDLGAEV</sequence>
<dbReference type="Pfam" id="PF05041">
    <property type="entry name" value="Pecanex_C"/>
    <property type="match status" value="1"/>
</dbReference>
<feature type="transmembrane region" description="Helical" evidence="6">
    <location>
        <begin position="1379"/>
        <end position="1403"/>
    </location>
</feature>
<feature type="compositionally biased region" description="Basic and acidic residues" evidence="7">
    <location>
        <begin position="209"/>
        <end position="240"/>
    </location>
</feature>
<evidence type="ECO:0000313" key="11">
    <source>
        <dbReference type="Proteomes" id="UP000014760"/>
    </source>
</evidence>
<evidence type="ECO:0000256" key="5">
    <source>
        <dbReference type="ARBA" id="ARBA00023136"/>
    </source>
</evidence>
<evidence type="ECO:0000256" key="6">
    <source>
        <dbReference type="RuleBase" id="RU367089"/>
    </source>
</evidence>
<feature type="transmembrane region" description="Helical" evidence="6">
    <location>
        <begin position="1278"/>
        <end position="1297"/>
    </location>
</feature>
<dbReference type="OMA" id="FACIREN"/>
<feature type="compositionally biased region" description="Basic and acidic residues" evidence="7">
    <location>
        <begin position="619"/>
        <end position="658"/>
    </location>
</feature>
<evidence type="ECO:0000256" key="1">
    <source>
        <dbReference type="ARBA" id="ARBA00004141"/>
    </source>
</evidence>
<keyword evidence="4 6" id="KW-1133">Transmembrane helix</keyword>
<dbReference type="InterPro" id="IPR039797">
    <property type="entry name" value="Pecanex"/>
</dbReference>
<evidence type="ECO:0000313" key="9">
    <source>
        <dbReference type="EMBL" id="ELU16306.1"/>
    </source>
</evidence>
<feature type="compositionally biased region" description="Low complexity" evidence="7">
    <location>
        <begin position="712"/>
        <end position="723"/>
    </location>
</feature>
<feature type="region of interest" description="Disordered" evidence="7">
    <location>
        <begin position="35"/>
        <end position="74"/>
    </location>
</feature>
<feature type="compositionally biased region" description="Polar residues" evidence="7">
    <location>
        <begin position="523"/>
        <end position="534"/>
    </location>
</feature>
<reference evidence="10" key="3">
    <citation type="submission" date="2015-06" db="UniProtKB">
        <authorList>
            <consortium name="EnsemblMetazoa"/>
        </authorList>
    </citation>
    <scope>IDENTIFICATION</scope>
</reference>
<feature type="compositionally biased region" description="Basic and acidic residues" evidence="7">
    <location>
        <begin position="761"/>
        <end position="776"/>
    </location>
</feature>
<dbReference type="Proteomes" id="UP000014760">
    <property type="component" value="Unassembled WGS sequence"/>
</dbReference>
<dbReference type="HOGENOM" id="CLU_000602_0_1_1"/>
<feature type="compositionally biased region" description="Basic residues" evidence="7">
    <location>
        <begin position="289"/>
        <end position="311"/>
    </location>
</feature>
<dbReference type="EMBL" id="KB293181">
    <property type="protein sequence ID" value="ELU16306.1"/>
    <property type="molecule type" value="Genomic_DNA"/>
</dbReference>
<feature type="region of interest" description="Disordered" evidence="7">
    <location>
        <begin position="518"/>
        <end position="782"/>
    </location>
</feature>
<comment type="caution">
    <text evidence="6">Lacks conserved residue(s) required for the propagation of feature annotation.</text>
</comment>
<reference evidence="11" key="1">
    <citation type="submission" date="2012-12" db="EMBL/GenBank/DDBJ databases">
        <authorList>
            <person name="Hellsten U."/>
            <person name="Grimwood J."/>
            <person name="Chapman J.A."/>
            <person name="Shapiro H."/>
            <person name="Aerts A."/>
            <person name="Otillar R.P."/>
            <person name="Terry A.Y."/>
            <person name="Boore J.L."/>
            <person name="Simakov O."/>
            <person name="Marletaz F."/>
            <person name="Cho S.-J."/>
            <person name="Edsinger-Gonzales E."/>
            <person name="Havlak P."/>
            <person name="Kuo D.-H."/>
            <person name="Larsson T."/>
            <person name="Lv J."/>
            <person name="Arendt D."/>
            <person name="Savage R."/>
            <person name="Osoegawa K."/>
            <person name="de Jong P."/>
            <person name="Lindberg D.R."/>
            <person name="Seaver E.C."/>
            <person name="Weisblat D.A."/>
            <person name="Putnam N.H."/>
            <person name="Grigoriev I.V."/>
            <person name="Rokhsar D.S."/>
        </authorList>
    </citation>
    <scope>NUCLEOTIDE SEQUENCE</scope>
    <source>
        <strain evidence="11">I ESC-2004</strain>
    </source>
</reference>
<feature type="transmembrane region" description="Helical" evidence="6">
    <location>
        <begin position="1253"/>
        <end position="1272"/>
    </location>
</feature>
<keyword evidence="3 6" id="KW-0812">Transmembrane</keyword>
<feature type="compositionally biased region" description="Basic residues" evidence="7">
    <location>
        <begin position="676"/>
        <end position="690"/>
    </location>
</feature>
<gene>
    <name evidence="9" type="ORF">CAPTEDRAFT_221096</name>
</gene>
<dbReference type="PANTHER" id="PTHR12372">
    <property type="entry name" value="PECANEX"/>
    <property type="match status" value="1"/>
</dbReference>
<feature type="compositionally biased region" description="Low complexity" evidence="7">
    <location>
        <begin position="388"/>
        <end position="404"/>
    </location>
</feature>
<feature type="transmembrane region" description="Helical" evidence="6">
    <location>
        <begin position="970"/>
        <end position="987"/>
    </location>
</feature>
<dbReference type="GO" id="GO:0016020">
    <property type="term" value="C:membrane"/>
    <property type="evidence" value="ECO:0007669"/>
    <property type="project" value="UniProtKB-SubCell"/>
</dbReference>
<name>R7VJ19_CAPTE</name>
<evidence type="ECO:0000256" key="7">
    <source>
        <dbReference type="SAM" id="MobiDB-lite"/>
    </source>
</evidence>
<feature type="compositionally biased region" description="Polar residues" evidence="7">
    <location>
        <begin position="132"/>
        <end position="157"/>
    </location>
</feature>
<feature type="compositionally biased region" description="Basic and acidic residues" evidence="7">
    <location>
        <begin position="698"/>
        <end position="711"/>
    </location>
</feature>
<dbReference type="InterPro" id="IPR007735">
    <property type="entry name" value="Pecanex_C"/>
</dbReference>
<organism evidence="9">
    <name type="scientific">Capitella teleta</name>
    <name type="common">Polychaete worm</name>
    <dbReference type="NCBI Taxonomy" id="283909"/>
    <lineage>
        <taxon>Eukaryota</taxon>
        <taxon>Metazoa</taxon>
        <taxon>Spiralia</taxon>
        <taxon>Lophotrochozoa</taxon>
        <taxon>Annelida</taxon>
        <taxon>Polychaeta</taxon>
        <taxon>Sedentaria</taxon>
        <taxon>Scolecida</taxon>
        <taxon>Capitellidae</taxon>
        <taxon>Capitella</taxon>
    </lineage>
</organism>
<feature type="compositionally biased region" description="Pro residues" evidence="7">
    <location>
        <begin position="450"/>
        <end position="464"/>
    </location>
</feature>
<keyword evidence="11" id="KW-1185">Reference proteome</keyword>
<dbReference type="PANTHER" id="PTHR12372:SF7">
    <property type="entry name" value="PROTEIN PECANEX"/>
    <property type="match status" value="1"/>
</dbReference>
<feature type="transmembrane region" description="Helical" evidence="6">
    <location>
        <begin position="945"/>
        <end position="963"/>
    </location>
</feature>